<dbReference type="CDD" id="cd16655">
    <property type="entry name" value="RING-Ubox_WDSUB1-like"/>
    <property type="match status" value="1"/>
</dbReference>
<dbReference type="InterPro" id="IPR013083">
    <property type="entry name" value="Znf_RING/FYVE/PHD"/>
</dbReference>
<dbReference type="Gene3D" id="3.30.40.10">
    <property type="entry name" value="Zinc/RING finger domain, C3HC4 (zinc finger)"/>
    <property type="match status" value="1"/>
</dbReference>
<dbReference type="OrthoDB" id="10267736at2759"/>
<evidence type="ECO:0000313" key="4">
    <source>
        <dbReference type="Proteomes" id="UP000037460"/>
    </source>
</evidence>
<accession>A0A0M0JB69</accession>
<dbReference type="InterPro" id="IPR052085">
    <property type="entry name" value="WD-SAM-U-box"/>
</dbReference>
<dbReference type="PANTHER" id="PTHR46573:SF1">
    <property type="entry name" value="WD REPEAT, SAM AND U-BOX DOMAIN-CONTAINING PROTEIN 1"/>
    <property type="match status" value="1"/>
</dbReference>
<evidence type="ECO:0000256" key="1">
    <source>
        <dbReference type="SAM" id="MobiDB-lite"/>
    </source>
</evidence>
<evidence type="ECO:0000313" key="3">
    <source>
        <dbReference type="EMBL" id="KOO23602.1"/>
    </source>
</evidence>
<feature type="domain" description="U-box" evidence="2">
    <location>
        <begin position="50"/>
        <end position="123"/>
    </location>
</feature>
<dbReference type="EMBL" id="JWZX01003175">
    <property type="protein sequence ID" value="KOO23602.1"/>
    <property type="molecule type" value="Genomic_DNA"/>
</dbReference>
<comment type="caution">
    <text evidence="3">The sequence shown here is derived from an EMBL/GenBank/DDBJ whole genome shotgun (WGS) entry which is preliminary data.</text>
</comment>
<reference evidence="4" key="1">
    <citation type="journal article" date="2015" name="PLoS Genet.">
        <title>Genome Sequence and Transcriptome Analyses of Chrysochromulina tobin: Metabolic Tools for Enhanced Algal Fitness in the Prominent Order Prymnesiales (Haptophyceae).</title>
        <authorList>
            <person name="Hovde B.T."/>
            <person name="Deodato C.R."/>
            <person name="Hunsperger H.M."/>
            <person name="Ryken S.A."/>
            <person name="Yost W."/>
            <person name="Jha R.K."/>
            <person name="Patterson J."/>
            <person name="Monnat R.J. Jr."/>
            <person name="Barlow S.B."/>
            <person name="Starkenburg S.R."/>
            <person name="Cattolico R.A."/>
        </authorList>
    </citation>
    <scope>NUCLEOTIDE SEQUENCE</scope>
    <source>
        <strain evidence="4">CCMP291</strain>
    </source>
</reference>
<name>A0A0M0JB69_9EUKA</name>
<gene>
    <name evidence="3" type="ORF">Ctob_001562</name>
</gene>
<feature type="compositionally biased region" description="Low complexity" evidence="1">
    <location>
        <begin position="27"/>
        <end position="36"/>
    </location>
</feature>
<dbReference type="SMART" id="SM00504">
    <property type="entry name" value="Ubox"/>
    <property type="match status" value="1"/>
</dbReference>
<dbReference type="AlphaFoldDB" id="A0A0M0JB69"/>
<dbReference type="PANTHER" id="PTHR46573">
    <property type="entry name" value="WD REPEAT, SAM AND U-BOX DOMAIN-CONTAINING PROTEIN 1"/>
    <property type="match status" value="1"/>
</dbReference>
<dbReference type="SUPFAM" id="SSF57850">
    <property type="entry name" value="RING/U-box"/>
    <property type="match status" value="1"/>
</dbReference>
<sequence>LRQPKKKERQRQAPASPKAEAEEQAREQAVQTAATAQAATAAAAAKEAEHPPPNFICSITHDLMIDPVSAADGHTYERRAIEEWLVGHSTSPMTGAELEVKMLFPNLAIRCLIHTWQEDLRSAGAS</sequence>
<dbReference type="GO" id="GO:0016567">
    <property type="term" value="P:protein ubiquitination"/>
    <property type="evidence" value="ECO:0007669"/>
    <property type="project" value="InterPro"/>
</dbReference>
<feature type="region of interest" description="Disordered" evidence="1">
    <location>
        <begin position="1"/>
        <end position="36"/>
    </location>
</feature>
<proteinExistence type="predicted"/>
<evidence type="ECO:0000259" key="2">
    <source>
        <dbReference type="PROSITE" id="PS51698"/>
    </source>
</evidence>
<dbReference type="Proteomes" id="UP000037460">
    <property type="component" value="Unassembled WGS sequence"/>
</dbReference>
<dbReference type="Pfam" id="PF04564">
    <property type="entry name" value="U-box"/>
    <property type="match status" value="1"/>
</dbReference>
<protein>
    <submittedName>
        <fullName evidence="3">Ubox domain containing protein</fullName>
    </submittedName>
</protein>
<dbReference type="InterPro" id="IPR003613">
    <property type="entry name" value="Ubox_domain"/>
</dbReference>
<dbReference type="GO" id="GO:0004842">
    <property type="term" value="F:ubiquitin-protein transferase activity"/>
    <property type="evidence" value="ECO:0007669"/>
    <property type="project" value="InterPro"/>
</dbReference>
<organism evidence="3 4">
    <name type="scientific">Chrysochromulina tobinii</name>
    <dbReference type="NCBI Taxonomy" id="1460289"/>
    <lineage>
        <taxon>Eukaryota</taxon>
        <taxon>Haptista</taxon>
        <taxon>Haptophyta</taxon>
        <taxon>Prymnesiophyceae</taxon>
        <taxon>Prymnesiales</taxon>
        <taxon>Chrysochromulinaceae</taxon>
        <taxon>Chrysochromulina</taxon>
    </lineage>
</organism>
<keyword evidence="4" id="KW-1185">Reference proteome</keyword>
<feature type="non-terminal residue" evidence="3">
    <location>
        <position position="1"/>
    </location>
</feature>
<dbReference type="PROSITE" id="PS51698">
    <property type="entry name" value="U_BOX"/>
    <property type="match status" value="1"/>
</dbReference>